<accession>A0A8W8J3W1</accession>
<feature type="compositionally biased region" description="Basic and acidic residues" evidence="1">
    <location>
        <begin position="403"/>
        <end position="413"/>
    </location>
</feature>
<dbReference type="Proteomes" id="UP000005408">
    <property type="component" value="Unassembled WGS sequence"/>
</dbReference>
<keyword evidence="3" id="KW-1185">Reference proteome</keyword>
<evidence type="ECO:0000313" key="2">
    <source>
        <dbReference type="EnsemblMetazoa" id="G1713.1:cds"/>
    </source>
</evidence>
<feature type="compositionally biased region" description="Basic residues" evidence="1">
    <location>
        <begin position="375"/>
        <end position="400"/>
    </location>
</feature>
<name>A0A8W8J3W1_MAGGI</name>
<sequence>MNLNSFGEAEFTLTFGDLVIRQNIIVANIDDECLLGVDVLQNKQGVAADIILSQGILKLQGVDIPCIQIESNNKCRRVTAADDYTIPPYSEKIIQAFVEREDVISEPTEFIIEPNENFSSRYELLMASTLVDTAKSTSIPIRILNPTCDEKQIRQDAVLGIADEFLYETVFDDDCQNDTPPISVRCSAEKENVENHGKWYGPHKNTDLPVDVVRAADPFVWKDDHLKRWDQPSSLAHWMNQQKKNDEKSLQNLLEVAASLPNTLNIESTESTGIVTPESLGDVPPFEDILPDLLGVGESVEIDKPEKEDTPTTVFEQIKEEIRKQGERQVRALQEQTKAIQELNKTLTGYFYNSGPQRGLTPLPDRPPTPVISRNQRRSPRRPTNHFYRPRVVVRPHRPMPPRNRDIQRDDRWKRSRTLFTRERSRSRSRSPSPPPKKMKSVVKKST</sequence>
<feature type="region of interest" description="Disordered" evidence="1">
    <location>
        <begin position="353"/>
        <end position="447"/>
    </location>
</feature>
<feature type="compositionally biased region" description="Basic residues" evidence="1">
    <location>
        <begin position="437"/>
        <end position="447"/>
    </location>
</feature>
<protein>
    <submittedName>
        <fullName evidence="2">Uncharacterized protein</fullName>
    </submittedName>
</protein>
<proteinExistence type="predicted"/>
<evidence type="ECO:0000256" key="1">
    <source>
        <dbReference type="SAM" id="MobiDB-lite"/>
    </source>
</evidence>
<organism evidence="2 3">
    <name type="scientific">Magallana gigas</name>
    <name type="common">Pacific oyster</name>
    <name type="synonym">Crassostrea gigas</name>
    <dbReference type="NCBI Taxonomy" id="29159"/>
    <lineage>
        <taxon>Eukaryota</taxon>
        <taxon>Metazoa</taxon>
        <taxon>Spiralia</taxon>
        <taxon>Lophotrochozoa</taxon>
        <taxon>Mollusca</taxon>
        <taxon>Bivalvia</taxon>
        <taxon>Autobranchia</taxon>
        <taxon>Pteriomorphia</taxon>
        <taxon>Ostreida</taxon>
        <taxon>Ostreoidea</taxon>
        <taxon>Ostreidae</taxon>
        <taxon>Magallana</taxon>
    </lineage>
</organism>
<reference evidence="2" key="1">
    <citation type="submission" date="2022-08" db="UniProtKB">
        <authorList>
            <consortium name="EnsemblMetazoa"/>
        </authorList>
    </citation>
    <scope>IDENTIFICATION</scope>
    <source>
        <strain evidence="2">05x7-T-G4-1.051#20</strain>
    </source>
</reference>
<dbReference type="AlphaFoldDB" id="A0A8W8J3W1"/>
<evidence type="ECO:0000313" key="3">
    <source>
        <dbReference type="Proteomes" id="UP000005408"/>
    </source>
</evidence>
<dbReference type="EnsemblMetazoa" id="G1713.1">
    <property type="protein sequence ID" value="G1713.1:cds"/>
    <property type="gene ID" value="G1713"/>
</dbReference>